<dbReference type="Proteomes" id="UP001632038">
    <property type="component" value="Unassembled WGS sequence"/>
</dbReference>
<dbReference type="SMART" id="SM00575">
    <property type="entry name" value="ZnF_PMZ"/>
    <property type="match status" value="1"/>
</dbReference>
<keyword evidence="1" id="KW-0479">Metal-binding</keyword>
<reference evidence="8" key="1">
    <citation type="journal article" date="2024" name="IScience">
        <title>Strigolactones Initiate the Formation of Haustorium-like Structures in Castilleja.</title>
        <authorList>
            <person name="Buerger M."/>
            <person name="Peterson D."/>
            <person name="Chory J."/>
        </authorList>
    </citation>
    <scope>NUCLEOTIDE SEQUENCE [LARGE SCALE GENOMIC DNA]</scope>
</reference>
<gene>
    <name evidence="7" type="ORF">CASFOL_021804</name>
</gene>
<feature type="domain" description="SWIM-type" evidence="6">
    <location>
        <begin position="797"/>
        <end position="829"/>
    </location>
</feature>
<dbReference type="InterPro" id="IPR018289">
    <property type="entry name" value="MULE_transposase_dom"/>
</dbReference>
<evidence type="ECO:0000313" key="7">
    <source>
        <dbReference type="EMBL" id="KAL3634750.1"/>
    </source>
</evidence>
<dbReference type="Gene3D" id="4.10.60.10">
    <property type="entry name" value="Zinc finger, CCHC-type"/>
    <property type="match status" value="1"/>
</dbReference>
<proteinExistence type="predicted"/>
<dbReference type="Pfam" id="PF04434">
    <property type="entry name" value="SWIM"/>
    <property type="match status" value="1"/>
</dbReference>
<evidence type="ECO:0000256" key="3">
    <source>
        <dbReference type="ARBA" id="ARBA00022833"/>
    </source>
</evidence>
<protein>
    <recommendedName>
        <fullName evidence="6">SWIM-type domain-containing protein</fullName>
    </recommendedName>
</protein>
<feature type="compositionally biased region" description="Acidic residues" evidence="5">
    <location>
        <begin position="229"/>
        <end position="243"/>
    </location>
</feature>
<feature type="region of interest" description="Disordered" evidence="5">
    <location>
        <begin position="224"/>
        <end position="243"/>
    </location>
</feature>
<dbReference type="PROSITE" id="PS50966">
    <property type="entry name" value="ZF_SWIM"/>
    <property type="match status" value="1"/>
</dbReference>
<organism evidence="7 8">
    <name type="scientific">Castilleja foliolosa</name>
    <dbReference type="NCBI Taxonomy" id="1961234"/>
    <lineage>
        <taxon>Eukaryota</taxon>
        <taxon>Viridiplantae</taxon>
        <taxon>Streptophyta</taxon>
        <taxon>Embryophyta</taxon>
        <taxon>Tracheophyta</taxon>
        <taxon>Spermatophyta</taxon>
        <taxon>Magnoliopsida</taxon>
        <taxon>eudicotyledons</taxon>
        <taxon>Gunneridae</taxon>
        <taxon>Pentapetalae</taxon>
        <taxon>asterids</taxon>
        <taxon>lamiids</taxon>
        <taxon>Lamiales</taxon>
        <taxon>Orobanchaceae</taxon>
        <taxon>Pedicularideae</taxon>
        <taxon>Castillejinae</taxon>
        <taxon>Castilleja</taxon>
    </lineage>
</organism>
<dbReference type="AlphaFoldDB" id="A0ABD3D1C8"/>
<sequence>MKLARQSLTYEEEAWCIVLSRPVCCVSFDGSFDRMNPFGRMVFVRSNGSFLQSSFAILPFDRMEFFYTPFDRMKPVCLIFVALLSRSVLPMLPMILDLDVGPVILTMDVLFVVLGLEPSSIAQKSLHPRLCHFMTPTENGAVERCRIFCEADLHLVADTCLVPTIYVSLERKDQVANEIRSIDRITYMPVPQPTYRLTAPTIRKDLSPDFADCPVLRKDADEVNGAYDSADDNSDDDVEEDPDFDIDDPLVDLIYECSGWKEDEYFFPEDADCVGDYLGEKELVVGDTDNTIEPGQSNVSIHRVPLIDFTPSDNIQREVPVARLLQSSSGYINPGAPFHYPDPGSLVQDYDNGDCELVKGAIVGSKFELELKVGFYHLNKRLEYRTPRSSKTRLEVVCRYKRRGCNFLFRAHEIPGGNWKISKFVAPHTCKIDFNVCGARQVPSKVIAAFFAPKLVLEGRLFRPKEIMFDIEKKYGMNITYDKALKTYHMAYSFIYGEHSKSWQLMPGYFHLLAKENPGTYTNFQTDDHDMFKYSFFALHASIKGFNEYCRPVIVVDGTFLKGKSKGVLFVAVTKDGNEQVFPLAFGLADKEKDDSWVWFMQQLRNAFSCRENLVIVSDRHQSIKNAVQQVFGSEAVHAICAFHVRQNIKHYRKNVVSLYHQAAYTYSPVMFVKLMTHLKKLNAKAHDDLIKAGPERWARSQCPVRRYNFMTSNSAESLNGRLSWARKLPVCSLFEAIRHLLQDWFVVRRDAAVNNEIEVSSECNKRLVESGELAATMEVERLGGQIYHLKDGTHTYVVDLDKRTCTCNVFQVDLLPCSHAIKAISVDNQSLYSYVHAYYKTDTLRKLWSPIIMPVAHPNEWDLPEEISSSIVKPPIVTRGPGRPRFHRVSSTGLASRKRKLATCSRCHGTGHNSATCTVDVSLCESSSNVPVTQAPSGRAKRRCGVCKEHGHTRRKCPYLELTL</sequence>
<evidence type="ECO:0000256" key="1">
    <source>
        <dbReference type="ARBA" id="ARBA00022723"/>
    </source>
</evidence>
<evidence type="ECO:0000259" key="6">
    <source>
        <dbReference type="PROSITE" id="PS50966"/>
    </source>
</evidence>
<evidence type="ECO:0000256" key="2">
    <source>
        <dbReference type="ARBA" id="ARBA00022771"/>
    </source>
</evidence>
<evidence type="ECO:0000256" key="4">
    <source>
        <dbReference type="PROSITE-ProRule" id="PRU00325"/>
    </source>
</evidence>
<accession>A0ABD3D1C8</accession>
<dbReference type="InterPro" id="IPR001878">
    <property type="entry name" value="Znf_CCHC"/>
</dbReference>
<dbReference type="InterPro" id="IPR006564">
    <property type="entry name" value="Znf_PMZ"/>
</dbReference>
<comment type="caution">
    <text evidence="7">The sequence shown here is derived from an EMBL/GenBank/DDBJ whole genome shotgun (WGS) entry which is preliminary data.</text>
</comment>
<evidence type="ECO:0000313" key="8">
    <source>
        <dbReference type="Proteomes" id="UP001632038"/>
    </source>
</evidence>
<dbReference type="InterPro" id="IPR007527">
    <property type="entry name" value="Znf_SWIM"/>
</dbReference>
<dbReference type="SMART" id="SM00343">
    <property type="entry name" value="ZnF_C2HC"/>
    <property type="match status" value="2"/>
</dbReference>
<name>A0ABD3D1C8_9LAMI</name>
<dbReference type="GO" id="GO:0008270">
    <property type="term" value="F:zinc ion binding"/>
    <property type="evidence" value="ECO:0007669"/>
    <property type="project" value="UniProtKB-KW"/>
</dbReference>
<keyword evidence="2 4" id="KW-0863">Zinc-finger</keyword>
<keyword evidence="8" id="KW-1185">Reference proteome</keyword>
<dbReference type="PANTHER" id="PTHR31973">
    <property type="entry name" value="POLYPROTEIN, PUTATIVE-RELATED"/>
    <property type="match status" value="1"/>
</dbReference>
<dbReference type="PANTHER" id="PTHR31973:SF187">
    <property type="entry name" value="MUTATOR TRANSPOSASE MUDRA PROTEIN"/>
    <property type="match status" value="1"/>
</dbReference>
<keyword evidence="3" id="KW-0862">Zinc</keyword>
<dbReference type="Pfam" id="PF10551">
    <property type="entry name" value="MULE"/>
    <property type="match status" value="1"/>
</dbReference>
<evidence type="ECO:0000256" key="5">
    <source>
        <dbReference type="SAM" id="MobiDB-lite"/>
    </source>
</evidence>
<dbReference type="EMBL" id="JAVIJP010000028">
    <property type="protein sequence ID" value="KAL3634750.1"/>
    <property type="molecule type" value="Genomic_DNA"/>
</dbReference>